<keyword evidence="1" id="KW-1133">Transmembrane helix</keyword>
<feature type="transmembrane region" description="Helical" evidence="1">
    <location>
        <begin position="16"/>
        <end position="36"/>
    </location>
</feature>
<keyword evidence="1" id="KW-0812">Transmembrane</keyword>
<sequence>MLENENKSFSPAEIHTGYYIFFGAVGGAILGLLAYVKDWL</sequence>
<evidence type="ECO:0000313" key="2">
    <source>
        <dbReference type="EMBL" id="MFC7365445.1"/>
    </source>
</evidence>
<keyword evidence="3" id="KW-1185">Reference proteome</keyword>
<comment type="caution">
    <text evidence="2">The sequence shown here is derived from an EMBL/GenBank/DDBJ whole genome shotgun (WGS) entry which is preliminary data.</text>
</comment>
<keyword evidence="1" id="KW-0472">Membrane</keyword>
<gene>
    <name evidence="2" type="ORF">ACFQQH_09985</name>
</gene>
<accession>A0ABW2NI73</accession>
<dbReference type="Proteomes" id="UP001596483">
    <property type="component" value="Unassembled WGS sequence"/>
</dbReference>
<protein>
    <submittedName>
        <fullName evidence="2">Uncharacterized protein</fullName>
    </submittedName>
</protein>
<dbReference type="RefSeq" id="WP_255448131.1">
    <property type="nucleotide sequence ID" value="NZ_JBHTCT010000030.1"/>
</dbReference>
<evidence type="ECO:0000313" key="3">
    <source>
        <dbReference type="Proteomes" id="UP001596483"/>
    </source>
</evidence>
<name>A0ABW2NI73_9BACL</name>
<evidence type="ECO:0000256" key="1">
    <source>
        <dbReference type="SAM" id="Phobius"/>
    </source>
</evidence>
<reference evidence="3" key="1">
    <citation type="journal article" date="2019" name="Int. J. Syst. Evol. Microbiol.">
        <title>The Global Catalogue of Microorganisms (GCM) 10K type strain sequencing project: providing services to taxonomists for standard genome sequencing and annotation.</title>
        <authorList>
            <consortium name="The Broad Institute Genomics Platform"/>
            <consortium name="The Broad Institute Genome Sequencing Center for Infectious Disease"/>
            <person name="Wu L."/>
            <person name="Ma J."/>
        </authorList>
    </citation>
    <scope>NUCLEOTIDE SEQUENCE [LARGE SCALE GENOMIC DNA]</scope>
    <source>
        <strain evidence="3">JCM 4738</strain>
    </source>
</reference>
<dbReference type="EMBL" id="JBHTCT010000030">
    <property type="protein sequence ID" value="MFC7365445.1"/>
    <property type="molecule type" value="Genomic_DNA"/>
</dbReference>
<proteinExistence type="predicted"/>
<organism evidence="2 3">
    <name type="scientific">Bhargavaea changchunensis</name>
    <dbReference type="NCBI Taxonomy" id="2134037"/>
    <lineage>
        <taxon>Bacteria</taxon>
        <taxon>Bacillati</taxon>
        <taxon>Bacillota</taxon>
        <taxon>Bacilli</taxon>
        <taxon>Bacillales</taxon>
        <taxon>Caryophanaceae</taxon>
        <taxon>Bhargavaea</taxon>
    </lineage>
</organism>